<name>A0A9D4V361_ADICA</name>
<keyword evidence="2" id="KW-1185">Reference proteome</keyword>
<protein>
    <submittedName>
        <fullName evidence="1">Uncharacterized protein</fullName>
    </submittedName>
</protein>
<sequence length="182" mass="20622">MNIANAKPLQDRLSAINVLVQQLSTLRYPPDNTDKKAILLNSLEDHEEYAEVLGGLRTAREMRYEEVVAHLLYHECRRLQASQMEERIMVARVCSTKSSSSRASSLRTSSSRASSTTFYYTYYKKTGHTANRCFKRLDDLDAPGSANLVEVHSDEEEDPPSEQAYMAHLSIEDDLGPDSWAF</sequence>
<dbReference type="AlphaFoldDB" id="A0A9D4V361"/>
<gene>
    <name evidence="1" type="ORF">GOP47_0007926</name>
</gene>
<evidence type="ECO:0000313" key="1">
    <source>
        <dbReference type="EMBL" id="KAI5078102.1"/>
    </source>
</evidence>
<dbReference type="EMBL" id="JABFUD020000007">
    <property type="protein sequence ID" value="KAI5078102.1"/>
    <property type="molecule type" value="Genomic_DNA"/>
</dbReference>
<reference evidence="1" key="1">
    <citation type="submission" date="2021-01" db="EMBL/GenBank/DDBJ databases">
        <title>Adiantum capillus-veneris genome.</title>
        <authorList>
            <person name="Fang Y."/>
            <person name="Liao Q."/>
        </authorList>
    </citation>
    <scope>NUCLEOTIDE SEQUENCE</scope>
    <source>
        <strain evidence="1">H3</strain>
        <tissue evidence="1">Leaf</tissue>
    </source>
</reference>
<accession>A0A9D4V361</accession>
<evidence type="ECO:0000313" key="2">
    <source>
        <dbReference type="Proteomes" id="UP000886520"/>
    </source>
</evidence>
<organism evidence="1 2">
    <name type="scientific">Adiantum capillus-veneris</name>
    <name type="common">Maidenhair fern</name>
    <dbReference type="NCBI Taxonomy" id="13818"/>
    <lineage>
        <taxon>Eukaryota</taxon>
        <taxon>Viridiplantae</taxon>
        <taxon>Streptophyta</taxon>
        <taxon>Embryophyta</taxon>
        <taxon>Tracheophyta</taxon>
        <taxon>Polypodiopsida</taxon>
        <taxon>Polypodiidae</taxon>
        <taxon>Polypodiales</taxon>
        <taxon>Pteridineae</taxon>
        <taxon>Pteridaceae</taxon>
        <taxon>Vittarioideae</taxon>
        <taxon>Adiantum</taxon>
    </lineage>
</organism>
<dbReference type="Proteomes" id="UP000886520">
    <property type="component" value="Chromosome 7"/>
</dbReference>
<comment type="caution">
    <text evidence="1">The sequence shown here is derived from an EMBL/GenBank/DDBJ whole genome shotgun (WGS) entry which is preliminary data.</text>
</comment>
<proteinExistence type="predicted"/>